<organism evidence="2 3">
    <name type="scientific">Sphagnurus paluster</name>
    <dbReference type="NCBI Taxonomy" id="117069"/>
    <lineage>
        <taxon>Eukaryota</taxon>
        <taxon>Fungi</taxon>
        <taxon>Dikarya</taxon>
        <taxon>Basidiomycota</taxon>
        <taxon>Agaricomycotina</taxon>
        <taxon>Agaricomycetes</taxon>
        <taxon>Agaricomycetidae</taxon>
        <taxon>Agaricales</taxon>
        <taxon>Tricholomatineae</taxon>
        <taxon>Lyophyllaceae</taxon>
        <taxon>Sphagnurus</taxon>
    </lineage>
</organism>
<comment type="caution">
    <text evidence="2">The sequence shown here is derived from an EMBL/GenBank/DDBJ whole genome shotgun (WGS) entry which is preliminary data.</text>
</comment>
<dbReference type="OrthoDB" id="3365698at2759"/>
<sequence>MLPCFCLATKLKECLSHADSIKFQYDEQGRSGTSDPLALTTVLADSCELLKSLALVSLIHASPVLPTPPDPAACLVIAELRPLFRCARLTSLKLVHHASLRLRPVEINAFAMVRATAESLLRICSTEPAYLACPCTHSSHSRGTAPGYAWWVSSSMRPLTLPLLLPRAGTMDEKVELIAHRRLSIGVSLLTDASIGPATLFHSHLFRCSPASVSRFLYWTIGFVRSSKRNVKAAALDILATYAVSPLPEVENVLNLFRHDNRLPIGYEVEILKSHTTQLDNASAAIACDIAALQLKANEIIAEMVSLQRQRTALEEDSKLFKGCKSSIRRFPPEILAEIFSYAAVDGHTKSTGSSPLGLARVCSSWRTVAMNCSKLWAAMSVDIQPYIDRWSPECFKPPQIKRLPHFWYSKTRNHDLRLSLQLDCYAEREFSEPLFQGLDPFLKRITALQLDSHSLHNLILLSALGKLPSLNTLTLSIQTSKWADDYHILEPLNKLNLF</sequence>
<accession>A0A9P7GNA9</accession>
<keyword evidence="3" id="KW-1185">Reference proteome</keyword>
<dbReference type="Gene3D" id="1.20.1280.50">
    <property type="match status" value="1"/>
</dbReference>
<dbReference type="InterPro" id="IPR036047">
    <property type="entry name" value="F-box-like_dom_sf"/>
</dbReference>
<evidence type="ECO:0000313" key="3">
    <source>
        <dbReference type="Proteomes" id="UP000717328"/>
    </source>
</evidence>
<evidence type="ECO:0000256" key="1">
    <source>
        <dbReference type="SAM" id="Coils"/>
    </source>
</evidence>
<dbReference type="EMBL" id="JABCKI010000554">
    <property type="protein sequence ID" value="KAG5650107.1"/>
    <property type="molecule type" value="Genomic_DNA"/>
</dbReference>
<dbReference type="SUPFAM" id="SSF81383">
    <property type="entry name" value="F-box domain"/>
    <property type="match status" value="1"/>
</dbReference>
<proteinExistence type="predicted"/>
<protein>
    <recommendedName>
        <fullName evidence="4">F-box domain-containing protein</fullName>
    </recommendedName>
</protein>
<evidence type="ECO:0000313" key="2">
    <source>
        <dbReference type="EMBL" id="KAG5650107.1"/>
    </source>
</evidence>
<gene>
    <name evidence="2" type="ORF">H0H81_000719</name>
</gene>
<dbReference type="AlphaFoldDB" id="A0A9P7GNA9"/>
<name>A0A9P7GNA9_9AGAR</name>
<feature type="coiled-coil region" evidence="1">
    <location>
        <begin position="290"/>
        <end position="317"/>
    </location>
</feature>
<reference evidence="2" key="1">
    <citation type="submission" date="2021-02" db="EMBL/GenBank/DDBJ databases">
        <authorList>
            <person name="Nieuwenhuis M."/>
            <person name="Van De Peppel L.J.J."/>
        </authorList>
    </citation>
    <scope>NUCLEOTIDE SEQUENCE</scope>
    <source>
        <strain evidence="2">D49</strain>
    </source>
</reference>
<reference evidence="2" key="2">
    <citation type="submission" date="2021-10" db="EMBL/GenBank/DDBJ databases">
        <title>Phylogenomics reveals ancestral predisposition of the termite-cultivated fungus Termitomyces towards a domesticated lifestyle.</title>
        <authorList>
            <person name="Auxier B."/>
            <person name="Grum-Grzhimaylo A."/>
            <person name="Cardenas M.E."/>
            <person name="Lodge J.D."/>
            <person name="Laessoe T."/>
            <person name="Pedersen O."/>
            <person name="Smith M.E."/>
            <person name="Kuyper T.W."/>
            <person name="Franco-Molano E.A."/>
            <person name="Baroni T.J."/>
            <person name="Aanen D.K."/>
        </authorList>
    </citation>
    <scope>NUCLEOTIDE SEQUENCE</scope>
    <source>
        <strain evidence="2">D49</strain>
    </source>
</reference>
<evidence type="ECO:0008006" key="4">
    <source>
        <dbReference type="Google" id="ProtNLM"/>
    </source>
</evidence>
<keyword evidence="1" id="KW-0175">Coiled coil</keyword>
<dbReference type="Proteomes" id="UP000717328">
    <property type="component" value="Unassembled WGS sequence"/>
</dbReference>